<dbReference type="Proteomes" id="UP000639772">
    <property type="component" value="Unassembled WGS sequence"/>
</dbReference>
<dbReference type="OrthoDB" id="2016860at2759"/>
<dbReference type="Proteomes" id="UP000636800">
    <property type="component" value="Unassembled WGS sequence"/>
</dbReference>
<dbReference type="EMBL" id="JADCNL010000008">
    <property type="protein sequence ID" value="KAG0470398.1"/>
    <property type="molecule type" value="Genomic_DNA"/>
</dbReference>
<evidence type="ECO:0000313" key="1">
    <source>
        <dbReference type="EMBL" id="KAG0470398.1"/>
    </source>
</evidence>
<dbReference type="InterPro" id="IPR036410">
    <property type="entry name" value="HSP_DnaJ_Cys-rich_dom_sf"/>
</dbReference>
<dbReference type="Pfam" id="PF23733">
    <property type="entry name" value="GRXCR1-2_C"/>
    <property type="match status" value="1"/>
</dbReference>
<gene>
    <name evidence="2" type="ORF">HPP92_016510</name>
    <name evidence="1" type="ORF">HPP92_017098</name>
</gene>
<dbReference type="PANTHER" id="PTHR15852:SF75">
    <property type="entry name" value="ZINC-FINGER DOMAIN-CONTAINING PROTEIN"/>
    <property type="match status" value="1"/>
</dbReference>
<reference evidence="3 4" key="1">
    <citation type="journal article" date="2020" name="Nat. Food">
        <title>A phased Vanilla planifolia genome enables genetic improvement of flavour and production.</title>
        <authorList>
            <person name="Hasing T."/>
            <person name="Tang H."/>
            <person name="Brym M."/>
            <person name="Khazi F."/>
            <person name="Huang T."/>
            <person name="Chambers A.H."/>
        </authorList>
    </citation>
    <scope>NUCLEOTIDE SEQUENCE [LARGE SCALE GENOMIC DNA]</scope>
    <source>
        <tissue evidence="2">Leaf</tissue>
    </source>
</reference>
<evidence type="ECO:0000313" key="2">
    <source>
        <dbReference type="EMBL" id="KAG0471964.1"/>
    </source>
</evidence>
<comment type="caution">
    <text evidence="2">The sequence shown here is derived from an EMBL/GenBank/DDBJ whole genome shotgun (WGS) entry which is preliminary data.</text>
</comment>
<proteinExistence type="predicted"/>
<dbReference type="SUPFAM" id="SSF118352">
    <property type="entry name" value="HSP33 redox switch-like"/>
    <property type="match status" value="1"/>
</dbReference>
<evidence type="ECO:0000313" key="4">
    <source>
        <dbReference type="Proteomes" id="UP000639772"/>
    </source>
</evidence>
<accession>A0A835QG82</accession>
<protein>
    <submittedName>
        <fullName evidence="2">Uncharacterized protein</fullName>
    </submittedName>
</protein>
<dbReference type="GO" id="GO:0051082">
    <property type="term" value="F:unfolded protein binding"/>
    <property type="evidence" value="ECO:0007669"/>
    <property type="project" value="InterPro"/>
</dbReference>
<dbReference type="PANTHER" id="PTHR15852">
    <property type="entry name" value="PLASTID TRANSCRIPTIONALLY ACTIVE PROTEIN"/>
    <property type="match status" value="1"/>
</dbReference>
<evidence type="ECO:0000313" key="3">
    <source>
        <dbReference type="Proteomes" id="UP000636800"/>
    </source>
</evidence>
<dbReference type="GO" id="GO:0006457">
    <property type="term" value="P:protein folding"/>
    <property type="evidence" value="ECO:0007669"/>
    <property type="project" value="InterPro"/>
</dbReference>
<sequence length="145" mass="15789">MALCVRSVGIMVNQWLPDLTSSLSLTQAVTAAAAERVGKNGRRSRVSVGVVCCSSVQREADILQPLGVDEKVDMEDELVEIMCEICNGNGWVLCKFCNGQKTNVKSKSSRFYRRCPNCKAVGLVLCPSCRVFKCVTFPDFSDGGT</sequence>
<dbReference type="AlphaFoldDB" id="A0A835QG82"/>
<name>A0A835QG82_VANPL</name>
<keyword evidence="3" id="KW-1185">Reference proteome</keyword>
<dbReference type="GO" id="GO:0005737">
    <property type="term" value="C:cytoplasm"/>
    <property type="evidence" value="ECO:0007669"/>
    <property type="project" value="InterPro"/>
</dbReference>
<organism evidence="2 4">
    <name type="scientific">Vanilla planifolia</name>
    <name type="common">Vanilla</name>
    <dbReference type="NCBI Taxonomy" id="51239"/>
    <lineage>
        <taxon>Eukaryota</taxon>
        <taxon>Viridiplantae</taxon>
        <taxon>Streptophyta</taxon>
        <taxon>Embryophyta</taxon>
        <taxon>Tracheophyta</taxon>
        <taxon>Spermatophyta</taxon>
        <taxon>Magnoliopsida</taxon>
        <taxon>Liliopsida</taxon>
        <taxon>Asparagales</taxon>
        <taxon>Orchidaceae</taxon>
        <taxon>Vanilloideae</taxon>
        <taxon>Vanilleae</taxon>
        <taxon>Vanilla</taxon>
    </lineage>
</organism>
<dbReference type="InterPro" id="IPR016154">
    <property type="entry name" value="Heat_shock_Hsp33_C"/>
</dbReference>
<dbReference type="SUPFAM" id="SSF57938">
    <property type="entry name" value="DnaJ/Hsp40 cysteine-rich domain"/>
    <property type="match status" value="1"/>
</dbReference>
<dbReference type="EMBL" id="JADCNM010000008">
    <property type="protein sequence ID" value="KAG0471964.1"/>
    <property type="molecule type" value="Genomic_DNA"/>
</dbReference>